<organism evidence="2 3">
    <name type="scientific">Nocardia puris</name>
    <dbReference type="NCBI Taxonomy" id="208602"/>
    <lineage>
        <taxon>Bacteria</taxon>
        <taxon>Bacillati</taxon>
        <taxon>Actinomycetota</taxon>
        <taxon>Actinomycetes</taxon>
        <taxon>Mycobacteriales</taxon>
        <taxon>Nocardiaceae</taxon>
        <taxon>Nocardia</taxon>
    </lineage>
</organism>
<feature type="transmembrane region" description="Helical" evidence="1">
    <location>
        <begin position="95"/>
        <end position="116"/>
    </location>
</feature>
<proteinExistence type="predicted"/>
<keyword evidence="1" id="KW-1133">Transmembrane helix</keyword>
<feature type="transmembrane region" description="Helical" evidence="1">
    <location>
        <begin position="12"/>
        <end position="30"/>
    </location>
</feature>
<dbReference type="RefSeq" id="WP_084537551.1">
    <property type="nucleotide sequence ID" value="NZ_QNRE01000013.1"/>
</dbReference>
<evidence type="ECO:0000256" key="1">
    <source>
        <dbReference type="SAM" id="Phobius"/>
    </source>
</evidence>
<name>A0A366D914_9NOCA</name>
<sequence length="129" mass="14002">MKRVRQTHRWMGVTFAVVVVVTVVVLGAGGPEWMSYVPLLPLAVLFVSGVSLLVGWWRGGRAVSGVRQWHRWLATAFVISVLVTTVTLAASGPAWVSYIPLLPLLGLLFSGLYMFIRTSGAARGIPVAR</sequence>
<feature type="transmembrane region" description="Helical" evidence="1">
    <location>
        <begin position="36"/>
        <end position="57"/>
    </location>
</feature>
<keyword evidence="1" id="KW-0812">Transmembrane</keyword>
<keyword evidence="1" id="KW-0472">Membrane</keyword>
<dbReference type="Proteomes" id="UP000252586">
    <property type="component" value="Unassembled WGS sequence"/>
</dbReference>
<feature type="transmembrane region" description="Helical" evidence="1">
    <location>
        <begin position="69"/>
        <end position="89"/>
    </location>
</feature>
<reference evidence="2 3" key="1">
    <citation type="submission" date="2018-06" db="EMBL/GenBank/DDBJ databases">
        <title>Genomic Encyclopedia of Type Strains, Phase IV (KMG-IV): sequencing the most valuable type-strain genomes for metagenomic binning, comparative biology and taxonomic classification.</title>
        <authorList>
            <person name="Goeker M."/>
        </authorList>
    </citation>
    <scope>NUCLEOTIDE SEQUENCE [LARGE SCALE GENOMIC DNA]</scope>
    <source>
        <strain evidence="2 3">DSM 44599</strain>
    </source>
</reference>
<comment type="caution">
    <text evidence="2">The sequence shown here is derived from an EMBL/GenBank/DDBJ whole genome shotgun (WGS) entry which is preliminary data.</text>
</comment>
<protein>
    <submittedName>
        <fullName evidence="2">Uncharacterized protein</fullName>
    </submittedName>
</protein>
<evidence type="ECO:0000313" key="3">
    <source>
        <dbReference type="Proteomes" id="UP000252586"/>
    </source>
</evidence>
<accession>A0A366D914</accession>
<dbReference type="AlphaFoldDB" id="A0A366D914"/>
<gene>
    <name evidence="2" type="ORF">DFR74_11373</name>
</gene>
<evidence type="ECO:0000313" key="2">
    <source>
        <dbReference type="EMBL" id="RBO86530.1"/>
    </source>
</evidence>
<keyword evidence="3" id="KW-1185">Reference proteome</keyword>
<dbReference type="EMBL" id="QNRE01000013">
    <property type="protein sequence ID" value="RBO86530.1"/>
    <property type="molecule type" value="Genomic_DNA"/>
</dbReference>